<feature type="transmembrane region" description="Helical" evidence="1">
    <location>
        <begin position="42"/>
        <end position="61"/>
    </location>
</feature>
<dbReference type="AlphaFoldDB" id="A0A1G2G0Y2"/>
<evidence type="ECO:0000313" key="3">
    <source>
        <dbReference type="Proteomes" id="UP000176700"/>
    </source>
</evidence>
<proteinExistence type="predicted"/>
<keyword evidence="1" id="KW-1133">Transmembrane helix</keyword>
<protein>
    <recommendedName>
        <fullName evidence="4">Transmembrane protein</fullName>
    </recommendedName>
</protein>
<keyword evidence="1" id="KW-0472">Membrane</keyword>
<name>A0A1G2G0Y2_9BACT</name>
<dbReference type="Proteomes" id="UP000176700">
    <property type="component" value="Unassembled WGS sequence"/>
</dbReference>
<accession>A0A1G2G0Y2</accession>
<sequence length="187" mass="21277">MPEEQLEFGFEGLGESGQLDISQRTLLLTEKNEAQDNARHMLNLRVGSLVFYITVLGTVIAFGWNNGYNELWACNTLPEKWLRWILILFFCVVLGSLFIVQRNLEHRYDSSWQYARDLEKMLGIRKGLHQRLEDAKFPIISVRNMVGLLGVLLFAGAIALAIVNGVQMLYASSINIGKECHSEVKLF</sequence>
<comment type="caution">
    <text evidence="2">The sequence shown here is derived from an EMBL/GenBank/DDBJ whole genome shotgun (WGS) entry which is preliminary data.</text>
</comment>
<organism evidence="2 3">
    <name type="scientific">Candidatus Ryanbacteria bacterium RIFCSPHIGHO2_01_45_13</name>
    <dbReference type="NCBI Taxonomy" id="1802112"/>
    <lineage>
        <taxon>Bacteria</taxon>
        <taxon>Candidatus Ryaniibacteriota</taxon>
    </lineage>
</organism>
<reference evidence="2 3" key="1">
    <citation type="journal article" date="2016" name="Nat. Commun.">
        <title>Thousands of microbial genomes shed light on interconnected biogeochemical processes in an aquifer system.</title>
        <authorList>
            <person name="Anantharaman K."/>
            <person name="Brown C.T."/>
            <person name="Hug L.A."/>
            <person name="Sharon I."/>
            <person name="Castelle C.J."/>
            <person name="Probst A.J."/>
            <person name="Thomas B.C."/>
            <person name="Singh A."/>
            <person name="Wilkins M.J."/>
            <person name="Karaoz U."/>
            <person name="Brodie E.L."/>
            <person name="Williams K.H."/>
            <person name="Hubbard S.S."/>
            <person name="Banfield J.F."/>
        </authorList>
    </citation>
    <scope>NUCLEOTIDE SEQUENCE [LARGE SCALE GENOMIC DNA]</scope>
</reference>
<feature type="transmembrane region" description="Helical" evidence="1">
    <location>
        <begin position="146"/>
        <end position="170"/>
    </location>
</feature>
<dbReference type="EMBL" id="MHNI01000004">
    <property type="protein sequence ID" value="OGZ43652.1"/>
    <property type="molecule type" value="Genomic_DNA"/>
</dbReference>
<evidence type="ECO:0000313" key="2">
    <source>
        <dbReference type="EMBL" id="OGZ43652.1"/>
    </source>
</evidence>
<evidence type="ECO:0008006" key="4">
    <source>
        <dbReference type="Google" id="ProtNLM"/>
    </source>
</evidence>
<evidence type="ECO:0000256" key="1">
    <source>
        <dbReference type="SAM" id="Phobius"/>
    </source>
</evidence>
<gene>
    <name evidence="2" type="ORF">A2W41_04895</name>
</gene>
<feature type="transmembrane region" description="Helical" evidence="1">
    <location>
        <begin position="81"/>
        <end position="100"/>
    </location>
</feature>
<keyword evidence="1" id="KW-0812">Transmembrane</keyword>